<dbReference type="AlphaFoldDB" id="C7DIV8"/>
<dbReference type="SUPFAM" id="SSF53448">
    <property type="entry name" value="Nucleotide-diphospho-sugar transferases"/>
    <property type="match status" value="1"/>
</dbReference>
<dbReference type="Pfam" id="PF00535">
    <property type="entry name" value="Glycos_transf_2"/>
    <property type="match status" value="1"/>
</dbReference>
<dbReference type="Proteomes" id="UP000332487">
    <property type="component" value="Unassembled WGS sequence"/>
</dbReference>
<proteinExistence type="predicted"/>
<evidence type="ECO:0000313" key="2">
    <source>
        <dbReference type="EMBL" id="EET89882.1"/>
    </source>
</evidence>
<dbReference type="Gene3D" id="3.90.550.10">
    <property type="entry name" value="Spore Coat Polysaccharide Biosynthesis Protein SpsA, Chain A"/>
    <property type="match status" value="1"/>
</dbReference>
<dbReference type="EMBL" id="GG697241">
    <property type="protein sequence ID" value="EET89882.1"/>
    <property type="molecule type" value="Genomic_DNA"/>
</dbReference>
<dbReference type="PANTHER" id="PTHR48090:SF7">
    <property type="entry name" value="RFBJ PROTEIN"/>
    <property type="match status" value="1"/>
</dbReference>
<keyword evidence="2" id="KW-0808">Transferase</keyword>
<dbReference type="InterPro" id="IPR050256">
    <property type="entry name" value="Glycosyltransferase_2"/>
</dbReference>
<reference evidence="2 3" key="1">
    <citation type="journal article" date="2009" name="Genome Biol.">
        <title>Community-wide analysis of microbial genome sequence signatures.</title>
        <authorList>
            <person name="Dick G.J."/>
            <person name="Andersson A.F."/>
            <person name="Baker B.J."/>
            <person name="Simmons S.L."/>
            <person name="Thomas B.C."/>
            <person name="Yelton A.P."/>
            <person name="Banfield J.F."/>
        </authorList>
    </citation>
    <scope>NUCLEOTIDE SEQUENCE [LARGE SCALE GENOMIC DNA]</scope>
    <source>
        <strain evidence="2">ARMAN-2</strain>
    </source>
</reference>
<sequence>MSKNGNHLISIVIPTLNEAENLPQLFSNIRAVLSQYRYEIIIVDGHSKDKTVSIARKNGARVIFEEKGKGFAIRKGISNSRGDIIISMDADMSHRPEELKLLISGIDAGYDVCMGSRFLLGGGSDDMPLFRKLGNKFFIFLVNLLYGSRYTDLCYGYRSFTRDAAKKLGLKSDGFGIETEIGIKAVKKRLRVLEIPSYEKKRNAGQGKLRSFQDGWIILKTIFGNL</sequence>
<feature type="domain" description="Glycosyltransferase 2-like" evidence="1">
    <location>
        <begin position="10"/>
        <end position="168"/>
    </location>
</feature>
<keyword evidence="3" id="KW-1185">Reference proteome</keyword>
<gene>
    <name evidence="2" type="ORF">UNLARM2_0996</name>
</gene>
<name>C7DIV8_MICA2</name>
<dbReference type="CDD" id="cd04179">
    <property type="entry name" value="DPM_DPG-synthase_like"/>
    <property type="match status" value="1"/>
</dbReference>
<dbReference type="InterPro" id="IPR001173">
    <property type="entry name" value="Glyco_trans_2-like"/>
</dbReference>
<evidence type="ECO:0000313" key="3">
    <source>
        <dbReference type="Proteomes" id="UP000332487"/>
    </source>
</evidence>
<evidence type="ECO:0000259" key="1">
    <source>
        <dbReference type="Pfam" id="PF00535"/>
    </source>
</evidence>
<dbReference type="InterPro" id="IPR029044">
    <property type="entry name" value="Nucleotide-diphossugar_trans"/>
</dbReference>
<dbReference type="PANTHER" id="PTHR48090">
    <property type="entry name" value="UNDECAPRENYL-PHOSPHATE 4-DEOXY-4-FORMAMIDO-L-ARABINOSE TRANSFERASE-RELATED"/>
    <property type="match status" value="1"/>
</dbReference>
<protein>
    <submittedName>
        <fullName evidence="2">Glycosyl transferase family 2</fullName>
    </submittedName>
</protein>
<reference evidence="2 3" key="2">
    <citation type="journal article" date="2010" name="Proc. Natl. Acad. Sci. U.S.A.">
        <title>Enigmatic, ultrasmall, uncultivated Archaea.</title>
        <authorList>
            <person name="Baker B.J."/>
            <person name="Comolli L.R."/>
            <person name="Dick G.J."/>
            <person name="Hauser L.J."/>
            <person name="Hyatt D."/>
            <person name="Dill B.D."/>
            <person name="Land M.L."/>
            <person name="Verberkmoes N.C."/>
            <person name="Hettich R.L."/>
            <person name="Banfield J.F."/>
        </authorList>
    </citation>
    <scope>NUCLEOTIDE SEQUENCE [LARGE SCALE GENOMIC DNA]</scope>
    <source>
        <strain evidence="2">ARMAN-2</strain>
    </source>
</reference>
<dbReference type="GO" id="GO:0016740">
    <property type="term" value="F:transferase activity"/>
    <property type="evidence" value="ECO:0007669"/>
    <property type="project" value="UniProtKB-KW"/>
</dbReference>
<accession>C7DIV8</accession>
<organism evidence="2 3">
    <name type="scientific">Candidatus Micrarchaeum acidiphilum ARMAN-2</name>
    <dbReference type="NCBI Taxonomy" id="425595"/>
    <lineage>
        <taxon>Archaea</taxon>
        <taxon>Candidatus Micrarchaeota</taxon>
        <taxon>Candidatus Micrarchaeia</taxon>
        <taxon>Candidatus Micrarchaeales</taxon>
        <taxon>Candidatus Micrarchaeaceae</taxon>
        <taxon>Candidatus Micrarchaeum</taxon>
    </lineage>
</organism>